<reference evidence="1 2" key="1">
    <citation type="submission" date="2021-06" db="EMBL/GenBank/DDBJ databases">
        <title>Genome-based taxonomic framework of Microbacterium strains isolated from marine environment, the description of four new species and reclassification of four preexisting species.</title>
        <authorList>
            <person name="Lee S.D."/>
            <person name="Kim S.-M."/>
            <person name="Byeon Y.-S."/>
            <person name="Yang H.L."/>
            <person name="Kim I.S."/>
        </authorList>
    </citation>
    <scope>NUCLEOTIDE SEQUENCE [LARGE SCALE GENOMIC DNA]</scope>
    <source>
        <strain evidence="1 2">SSW1-49</strain>
    </source>
</reference>
<keyword evidence="2" id="KW-1185">Reference proteome</keyword>
<organism evidence="1 2">
    <name type="scientific">Microbacterium croceum</name>
    <dbReference type="NCBI Taxonomy" id="2851645"/>
    <lineage>
        <taxon>Bacteria</taxon>
        <taxon>Bacillati</taxon>
        <taxon>Actinomycetota</taxon>
        <taxon>Actinomycetes</taxon>
        <taxon>Micrococcales</taxon>
        <taxon>Microbacteriaceae</taxon>
        <taxon>Microbacterium</taxon>
    </lineage>
</organism>
<sequence length="241" mass="24736">MSVNDLEGGGNTFHAFASVGNVIVNLWSPVGDGTAPDADAVAILLQDRAEQARTSLIDELTTNPPTSEDVPEVDAAASWSEWAITGEGVGPILLGVSIDVALAATPGAQVVDPEYDGGPWKVMSADGSASLSITAQEEGGTTVSAITVGNDRSLDGAPQDGVALPSRGDVRVGDPVSQAVAAFPGGTSIRIASSGDHSYETATRDGRLFRFRTDRDVAEADAMIVGITVEDATVRRAPDFG</sequence>
<evidence type="ECO:0000313" key="1">
    <source>
        <dbReference type="EMBL" id="MCK2036093.1"/>
    </source>
</evidence>
<evidence type="ECO:0000313" key="2">
    <source>
        <dbReference type="Proteomes" id="UP001300096"/>
    </source>
</evidence>
<dbReference type="RefSeq" id="WP_247629481.1">
    <property type="nucleotide sequence ID" value="NZ_JAHWXN010000001.1"/>
</dbReference>
<protein>
    <submittedName>
        <fullName evidence="1">Uncharacterized protein</fullName>
    </submittedName>
</protein>
<proteinExistence type="predicted"/>
<dbReference type="Proteomes" id="UP001300096">
    <property type="component" value="Unassembled WGS sequence"/>
</dbReference>
<dbReference type="EMBL" id="JAHWXN010000001">
    <property type="protein sequence ID" value="MCK2036093.1"/>
    <property type="molecule type" value="Genomic_DNA"/>
</dbReference>
<name>A0ABT0FDH0_9MICO</name>
<accession>A0ABT0FDH0</accession>
<gene>
    <name evidence="1" type="ORF">KZC51_08075</name>
</gene>
<comment type="caution">
    <text evidence="1">The sequence shown here is derived from an EMBL/GenBank/DDBJ whole genome shotgun (WGS) entry which is preliminary data.</text>
</comment>